<reference evidence="3 4" key="1">
    <citation type="journal article" date="2018" name="Cell">
        <title>The Chara Genome: Secondary Complexity and Implications for Plant Terrestrialization.</title>
        <authorList>
            <person name="Nishiyama T."/>
            <person name="Sakayama H."/>
            <person name="Vries J.D."/>
            <person name="Buschmann H."/>
            <person name="Saint-Marcoux D."/>
            <person name="Ullrich K.K."/>
            <person name="Haas F.B."/>
            <person name="Vanderstraeten L."/>
            <person name="Becker D."/>
            <person name="Lang D."/>
            <person name="Vosolsobe S."/>
            <person name="Rombauts S."/>
            <person name="Wilhelmsson P.K.I."/>
            <person name="Janitza P."/>
            <person name="Kern R."/>
            <person name="Heyl A."/>
            <person name="Rumpler F."/>
            <person name="Villalobos L.I.A.C."/>
            <person name="Clay J.M."/>
            <person name="Skokan R."/>
            <person name="Toyoda A."/>
            <person name="Suzuki Y."/>
            <person name="Kagoshima H."/>
            <person name="Schijlen E."/>
            <person name="Tajeshwar N."/>
            <person name="Catarino B."/>
            <person name="Hetherington A.J."/>
            <person name="Saltykova A."/>
            <person name="Bonnot C."/>
            <person name="Breuninger H."/>
            <person name="Symeonidi A."/>
            <person name="Radhakrishnan G.V."/>
            <person name="Van Nieuwerburgh F."/>
            <person name="Deforce D."/>
            <person name="Chang C."/>
            <person name="Karol K.G."/>
            <person name="Hedrich R."/>
            <person name="Ulvskov P."/>
            <person name="Glockner G."/>
            <person name="Delwiche C.F."/>
            <person name="Petrasek J."/>
            <person name="Van de Peer Y."/>
            <person name="Friml J."/>
            <person name="Beilby M."/>
            <person name="Dolan L."/>
            <person name="Kohara Y."/>
            <person name="Sugano S."/>
            <person name="Fujiyama A."/>
            <person name="Delaux P.-M."/>
            <person name="Quint M."/>
            <person name="TheiBen G."/>
            <person name="Hagemann M."/>
            <person name="Harholt J."/>
            <person name="Dunand C."/>
            <person name="Zachgo S."/>
            <person name="Langdale J."/>
            <person name="Maumus F."/>
            <person name="Straeten D.V.D."/>
            <person name="Gould S.B."/>
            <person name="Rensing S.A."/>
        </authorList>
    </citation>
    <scope>NUCLEOTIDE SEQUENCE [LARGE SCALE GENOMIC DNA]</scope>
    <source>
        <strain evidence="3 4">S276</strain>
    </source>
</reference>
<evidence type="ECO:0000256" key="2">
    <source>
        <dbReference type="SAM" id="Phobius"/>
    </source>
</evidence>
<comment type="caution">
    <text evidence="3">The sequence shown here is derived from an EMBL/GenBank/DDBJ whole genome shotgun (WGS) entry which is preliminary data.</text>
</comment>
<sequence length="552" mass="60484">MSIRVSWLRGCCPAVVARWVLPSPEFSKGGEKKGGGVTDAHPPPRDPSPFVWPSATTPTTPSYRLKGDGIVVERLDSGPSLLSTPRHTYLQGCGRPCQMHDWTPDARFTLDVPPSHLHLLLPPLRACSSPRKKGSRRGGFAIFDDPRLAAGSPPSARSTAPTSRHLLRAVLLPQAAAFSAHSAPHNPLPIVAIISVVIVVVIVFVVVVVVVVFVILVAVAIALVVVAIFAIFDFLCITIVVVFAVVAVVAIVALGAIVDIVALGAIVDIVAIIVIAAIAMETIFLNAGHPPPVHRSMVLLHTTIPQHKIEDETELNAAKERALKVHTIALRVIHGWVFKSASRQRGYHAAYGYALNNAATDVARAMWMGEDWRICVSPMVFHTTLDMDMKLPLWFVGADIKERHEDGELASYQEASIQRLVGAFTSVVSMAKGVDGGRVSYERLKSIADAMRIMFAATMWLMRMSGDDLRAHYDAWLFIQLTAKPMLVASMHRSFNARRHILQAATVITDKLARPPRTLDLRYRDRNWVRSTRKWPPKLVKALGAFLDVKPV</sequence>
<evidence type="ECO:0000313" key="4">
    <source>
        <dbReference type="Proteomes" id="UP000265515"/>
    </source>
</evidence>
<feature type="transmembrane region" description="Helical" evidence="2">
    <location>
        <begin position="260"/>
        <end position="287"/>
    </location>
</feature>
<name>A0A388JVI0_CHABU</name>
<dbReference type="Proteomes" id="UP000265515">
    <property type="component" value="Unassembled WGS sequence"/>
</dbReference>
<proteinExistence type="predicted"/>
<keyword evidence="4" id="KW-1185">Reference proteome</keyword>
<accession>A0A388JVI0</accession>
<feature type="transmembrane region" description="Helical" evidence="2">
    <location>
        <begin position="190"/>
        <end position="223"/>
    </location>
</feature>
<protein>
    <submittedName>
        <fullName evidence="3">Uncharacterized protein</fullName>
    </submittedName>
</protein>
<dbReference type="AlphaFoldDB" id="A0A388JVI0"/>
<gene>
    <name evidence="3" type="ORF">CBR_g23277</name>
</gene>
<feature type="transmembrane region" description="Helical" evidence="2">
    <location>
        <begin position="230"/>
        <end position="254"/>
    </location>
</feature>
<feature type="region of interest" description="Disordered" evidence="1">
    <location>
        <begin position="25"/>
        <end position="62"/>
    </location>
</feature>
<keyword evidence="2" id="KW-0472">Membrane</keyword>
<dbReference type="Gramene" id="GBG61763">
    <property type="protein sequence ID" value="GBG61763"/>
    <property type="gene ID" value="CBR_g23277"/>
</dbReference>
<keyword evidence="2" id="KW-1133">Transmembrane helix</keyword>
<organism evidence="3 4">
    <name type="scientific">Chara braunii</name>
    <name type="common">Braun's stonewort</name>
    <dbReference type="NCBI Taxonomy" id="69332"/>
    <lineage>
        <taxon>Eukaryota</taxon>
        <taxon>Viridiplantae</taxon>
        <taxon>Streptophyta</taxon>
        <taxon>Charophyceae</taxon>
        <taxon>Charales</taxon>
        <taxon>Characeae</taxon>
        <taxon>Chara</taxon>
    </lineage>
</organism>
<evidence type="ECO:0000256" key="1">
    <source>
        <dbReference type="SAM" id="MobiDB-lite"/>
    </source>
</evidence>
<dbReference type="EMBL" id="BFEA01000022">
    <property type="protein sequence ID" value="GBG61763.1"/>
    <property type="molecule type" value="Genomic_DNA"/>
</dbReference>
<keyword evidence="2" id="KW-0812">Transmembrane</keyword>
<evidence type="ECO:0000313" key="3">
    <source>
        <dbReference type="EMBL" id="GBG61763.1"/>
    </source>
</evidence>